<proteinExistence type="predicted"/>
<evidence type="ECO:0000313" key="2">
    <source>
        <dbReference type="Proteomes" id="UP000324974"/>
    </source>
</evidence>
<reference evidence="2" key="1">
    <citation type="submission" date="2019-08" db="EMBL/GenBank/DDBJ databases">
        <title>Limnoglobus roseus gen. nov., sp. nov., a novel freshwater planctomycete with a giant genome from the family Gemmataceae.</title>
        <authorList>
            <person name="Kulichevskaya I.S."/>
            <person name="Naumoff D.G."/>
            <person name="Miroshnikov K."/>
            <person name="Ivanova A."/>
            <person name="Philippov D.A."/>
            <person name="Hakobyan A."/>
            <person name="Rijpstra I.C."/>
            <person name="Sinninghe Damste J.S."/>
            <person name="Liesack W."/>
            <person name="Dedysh S.N."/>
        </authorList>
    </citation>
    <scope>NUCLEOTIDE SEQUENCE [LARGE SCALE GENOMIC DNA]</scope>
    <source>
        <strain evidence="2">PX52</strain>
    </source>
</reference>
<keyword evidence="2" id="KW-1185">Reference proteome</keyword>
<protein>
    <submittedName>
        <fullName evidence="1">Uncharacterized protein</fullName>
    </submittedName>
</protein>
<evidence type="ECO:0000313" key="1">
    <source>
        <dbReference type="EMBL" id="QEL20881.1"/>
    </source>
</evidence>
<dbReference type="RefSeq" id="WP_149115129.1">
    <property type="nucleotide sequence ID" value="NZ_CP042425.1"/>
</dbReference>
<dbReference type="Proteomes" id="UP000324974">
    <property type="component" value="Chromosome"/>
</dbReference>
<dbReference type="EMBL" id="CP042425">
    <property type="protein sequence ID" value="QEL20881.1"/>
    <property type="molecule type" value="Genomic_DNA"/>
</dbReference>
<name>A0A5C1ANY3_9BACT</name>
<dbReference type="AlphaFoldDB" id="A0A5C1ANY3"/>
<accession>A0A5C1ANY3</accession>
<organism evidence="1 2">
    <name type="scientific">Limnoglobus roseus</name>
    <dbReference type="NCBI Taxonomy" id="2598579"/>
    <lineage>
        <taxon>Bacteria</taxon>
        <taxon>Pseudomonadati</taxon>
        <taxon>Planctomycetota</taxon>
        <taxon>Planctomycetia</taxon>
        <taxon>Gemmatales</taxon>
        <taxon>Gemmataceae</taxon>
        <taxon>Limnoglobus</taxon>
    </lineage>
</organism>
<dbReference type="KEGG" id="lrs:PX52LOC_08002"/>
<sequence>MAAWHRRYNVSGTVHVGESVENWCRLLRQVLQTDDVAIIGHYSGAVSVFAFSPVADVVSCGHKDHDFWALVPGERSDWQQFAVTLAASLNAAGLPRSLVVHDGVLLLE</sequence>
<gene>
    <name evidence="1" type="ORF">PX52LOC_08002</name>
</gene>